<accession>A0A388LSF5</accession>
<sequence length="474" mass="51465">MKTDPISWFRKFELKLQLRHVSEEKKHSYLYSRSGGACQTWLNNLLSKYNMVTADLYTKISWNDLKAAWHKWFQAEQSKIKAMDKLLTFEQGALPSGDWIAEFRRLTSVPDVPMSFTAIKHYFITRSSLALGNAFTHVEKTLTTTMELFDKAAQIIVTNMEAKNLNRSPAADQSREQHRLKVVMVWRQHRLTLQARLHLPMKGTDSQPPGMVAAPTKSEDVARRRQTPHQTLGSAQQLKPYGPTMVSRNIRTSYVRDSVIFCGATTISTTQHPSRNLEPVDQVVWGVGAAAVPVPVVGTAGAGGIVVATVVPVLSVVPAEEREAKREERNLGGGDGRWATGWDPGGGRRGVMEDGRRVGVQVVGGGGSGSGPRNQDCRGRESEAEGSGSGGMMMGGGERGYGGNGFCDGSGSRWRVGRRESGSGLRDRDRRGKESEAGGSGSGGESQMGYEGDGFAKGGGVGIGIQAAGWWKRG</sequence>
<feature type="compositionally biased region" description="Gly residues" evidence="1">
    <location>
        <begin position="387"/>
        <end position="408"/>
    </location>
</feature>
<feature type="compositionally biased region" description="Basic and acidic residues" evidence="1">
    <location>
        <begin position="417"/>
        <end position="436"/>
    </location>
</feature>
<proteinExistence type="predicted"/>
<evidence type="ECO:0000256" key="1">
    <source>
        <dbReference type="SAM" id="MobiDB-lite"/>
    </source>
</evidence>
<feature type="compositionally biased region" description="Basic and acidic residues" evidence="1">
    <location>
        <begin position="321"/>
        <end position="330"/>
    </location>
</feature>
<keyword evidence="3" id="KW-1185">Reference proteome</keyword>
<dbReference type="Gramene" id="GBG85247">
    <property type="protein sequence ID" value="GBG85247"/>
    <property type="gene ID" value="CBR_g39813"/>
</dbReference>
<gene>
    <name evidence="2" type="ORF">CBR_g39813</name>
</gene>
<dbReference type="Proteomes" id="UP000265515">
    <property type="component" value="Unassembled WGS sequence"/>
</dbReference>
<organism evidence="2 3">
    <name type="scientific">Chara braunii</name>
    <name type="common">Braun's stonewort</name>
    <dbReference type="NCBI Taxonomy" id="69332"/>
    <lineage>
        <taxon>Eukaryota</taxon>
        <taxon>Viridiplantae</taxon>
        <taxon>Streptophyta</taxon>
        <taxon>Charophyceae</taxon>
        <taxon>Charales</taxon>
        <taxon>Characeae</taxon>
        <taxon>Chara</taxon>
    </lineage>
</organism>
<dbReference type="AlphaFoldDB" id="A0A388LSF5"/>
<evidence type="ECO:0000313" key="3">
    <source>
        <dbReference type="Proteomes" id="UP000265515"/>
    </source>
</evidence>
<feature type="region of interest" description="Disordered" evidence="1">
    <location>
        <begin position="321"/>
        <end position="458"/>
    </location>
</feature>
<evidence type="ECO:0000313" key="2">
    <source>
        <dbReference type="EMBL" id="GBG85247.1"/>
    </source>
</evidence>
<reference evidence="2 3" key="1">
    <citation type="journal article" date="2018" name="Cell">
        <title>The Chara Genome: Secondary Complexity and Implications for Plant Terrestrialization.</title>
        <authorList>
            <person name="Nishiyama T."/>
            <person name="Sakayama H."/>
            <person name="Vries J.D."/>
            <person name="Buschmann H."/>
            <person name="Saint-Marcoux D."/>
            <person name="Ullrich K.K."/>
            <person name="Haas F.B."/>
            <person name="Vanderstraeten L."/>
            <person name="Becker D."/>
            <person name="Lang D."/>
            <person name="Vosolsobe S."/>
            <person name="Rombauts S."/>
            <person name="Wilhelmsson P.K.I."/>
            <person name="Janitza P."/>
            <person name="Kern R."/>
            <person name="Heyl A."/>
            <person name="Rumpler F."/>
            <person name="Villalobos L.I.A.C."/>
            <person name="Clay J.M."/>
            <person name="Skokan R."/>
            <person name="Toyoda A."/>
            <person name="Suzuki Y."/>
            <person name="Kagoshima H."/>
            <person name="Schijlen E."/>
            <person name="Tajeshwar N."/>
            <person name="Catarino B."/>
            <person name="Hetherington A.J."/>
            <person name="Saltykova A."/>
            <person name="Bonnot C."/>
            <person name="Breuninger H."/>
            <person name="Symeonidi A."/>
            <person name="Radhakrishnan G.V."/>
            <person name="Van Nieuwerburgh F."/>
            <person name="Deforce D."/>
            <person name="Chang C."/>
            <person name="Karol K.G."/>
            <person name="Hedrich R."/>
            <person name="Ulvskov P."/>
            <person name="Glockner G."/>
            <person name="Delwiche C.F."/>
            <person name="Petrasek J."/>
            <person name="Van de Peer Y."/>
            <person name="Friml J."/>
            <person name="Beilby M."/>
            <person name="Dolan L."/>
            <person name="Kohara Y."/>
            <person name="Sugano S."/>
            <person name="Fujiyama A."/>
            <person name="Delaux P.-M."/>
            <person name="Quint M."/>
            <person name="TheiBen G."/>
            <person name="Hagemann M."/>
            <person name="Harholt J."/>
            <person name="Dunand C."/>
            <person name="Zachgo S."/>
            <person name="Langdale J."/>
            <person name="Maumus F."/>
            <person name="Straeten D.V.D."/>
            <person name="Gould S.B."/>
            <person name="Rensing S.A."/>
        </authorList>
    </citation>
    <scope>NUCLEOTIDE SEQUENCE [LARGE SCALE GENOMIC DNA]</scope>
    <source>
        <strain evidence="2 3">S276</strain>
    </source>
</reference>
<feature type="compositionally biased region" description="Gly residues" evidence="1">
    <location>
        <begin position="438"/>
        <end position="458"/>
    </location>
</feature>
<comment type="caution">
    <text evidence="2">The sequence shown here is derived from an EMBL/GenBank/DDBJ whole genome shotgun (WGS) entry which is preliminary data.</text>
</comment>
<dbReference type="EMBL" id="BFEA01000511">
    <property type="protein sequence ID" value="GBG85247.1"/>
    <property type="molecule type" value="Genomic_DNA"/>
</dbReference>
<protein>
    <submittedName>
        <fullName evidence="2">Uncharacterized protein</fullName>
    </submittedName>
</protein>
<name>A0A388LSF5_CHABU</name>